<dbReference type="SUPFAM" id="SSF48435">
    <property type="entry name" value="Bacterial muramidases"/>
    <property type="match status" value="1"/>
</dbReference>
<dbReference type="InterPro" id="IPR008258">
    <property type="entry name" value="Transglycosylase_SLT_dom_1"/>
</dbReference>
<dbReference type="PANTHER" id="PTHR37423:SF5">
    <property type="entry name" value="SOLUBLE LYTIC MUREIN TRANSGLYCOSYLASE"/>
    <property type="match status" value="1"/>
</dbReference>
<comment type="similarity">
    <text evidence="1">Belongs to the transglycosylase Slt family.</text>
</comment>
<sequence length="673" mass="75289">MSAPATPNPGAAATAQTVVASAAPVASWSKSRQDVLLGDMGMAYKKLDRRRMAELLPQVRGHALEIWASYWELSARLEDAKTADIEAFLTRYAGTYLEDRLRNDWLLILGKRRDWARFETEYAKFRMHDDPEVRCHALHATYAREGSNTPAEVSEAIARQVSDLWLGQLFTPGEGCAAAARRLLQDDKLDPMVVWRRARLGFEFDQPQIAQQAVGLLNPAWAVGLNQLYAGPKRYLDENLTAFRPKTREWVTLAIVRMASNDPHAAAEELNKLRWRAQLTDEERNWIWGVIGKRAARLLSDRALEYYAQGDVAGMHSDHLLWRVRAALRANDWQQVHDAIAALSPAQMRDPTWVYWRARAVLALQMPDAEQRARALLQSIASPSHFYGQLALEELGQTITAPTEQTAPSADELQAARDNPGLQRALLAIRIGLRDEGVREWNYTIGLHVPGGMSDRELLSASALACEAQVWDRCINTSDRTRTFMNYAQRFPTPYREEVQQRAIQTGLEPAFIYGLIRQESRFIAEAQSSVGAAGLMQVMPATAHWTARRIGLRNYKPKQITDRDTNIALGSSYLQLVLEAFDGSMPMAAAAYNAGPSRARLWRGDASDPVLEAAIWIENIPFGETRDYVKKVLPNTVNYAAVLSGQPQSLKARLGYVGPQGVAKPEPVEELP</sequence>
<dbReference type="EMBL" id="JEMG01000001">
    <property type="protein sequence ID" value="EYC50312.1"/>
    <property type="molecule type" value="Genomic_DNA"/>
</dbReference>
<comment type="caution">
    <text evidence="4">The sequence shown here is derived from an EMBL/GenBank/DDBJ whole genome shotgun (WGS) entry which is preliminary data.</text>
</comment>
<dbReference type="Pfam" id="PF01464">
    <property type="entry name" value="SLT"/>
    <property type="match status" value="1"/>
</dbReference>
<dbReference type="Gene3D" id="1.25.20.10">
    <property type="entry name" value="Bacterial muramidases"/>
    <property type="match status" value="1"/>
</dbReference>
<name>A0A016XFF8_9BURK</name>
<dbReference type="GO" id="GO:0008933">
    <property type="term" value="F:peptidoglycan lytic transglycosylase activity"/>
    <property type="evidence" value="ECO:0007669"/>
    <property type="project" value="InterPro"/>
</dbReference>
<dbReference type="eggNOG" id="COG0741">
    <property type="taxonomic scope" value="Bacteria"/>
</dbReference>
<dbReference type="CDD" id="cd13401">
    <property type="entry name" value="Slt70-like"/>
    <property type="match status" value="1"/>
</dbReference>
<dbReference type="InterPro" id="IPR000189">
    <property type="entry name" value="Transglyc_AS"/>
</dbReference>
<dbReference type="GO" id="GO:0000270">
    <property type="term" value="P:peptidoglycan metabolic process"/>
    <property type="evidence" value="ECO:0007669"/>
    <property type="project" value="InterPro"/>
</dbReference>
<organism evidence="4 5">
    <name type="scientific">Hylemonella gracilis str. Niagara R</name>
    <dbReference type="NCBI Taxonomy" id="1458275"/>
    <lineage>
        <taxon>Bacteria</taxon>
        <taxon>Pseudomonadati</taxon>
        <taxon>Pseudomonadota</taxon>
        <taxon>Betaproteobacteria</taxon>
        <taxon>Burkholderiales</taxon>
        <taxon>Comamonadaceae</taxon>
        <taxon>Hylemonella</taxon>
    </lineage>
</organism>
<reference evidence="4 5" key="1">
    <citation type="submission" date="2014-02" db="EMBL/GenBank/DDBJ databases">
        <title>Draft Genome of Hylemonella gracilis isolated from the Niagara River.</title>
        <authorList>
            <person name="Pawlowski D.R."/>
            <person name="Koudelka G.B."/>
        </authorList>
    </citation>
    <scope>NUCLEOTIDE SEQUENCE [LARGE SCALE GENOMIC DNA]</scope>
    <source>
        <strain evidence="4 5">Niagara R</strain>
    </source>
</reference>
<dbReference type="InterPro" id="IPR008939">
    <property type="entry name" value="Lytic_TGlycosylase_superhlx_U"/>
</dbReference>
<dbReference type="Proteomes" id="UP000023268">
    <property type="component" value="Unassembled WGS sequence"/>
</dbReference>
<dbReference type="GO" id="GO:0042597">
    <property type="term" value="C:periplasmic space"/>
    <property type="evidence" value="ECO:0007669"/>
    <property type="project" value="InterPro"/>
</dbReference>
<evidence type="ECO:0000259" key="3">
    <source>
        <dbReference type="Pfam" id="PF01464"/>
    </source>
</evidence>
<accession>A0A016XFF8</accession>
<dbReference type="GO" id="GO:0016020">
    <property type="term" value="C:membrane"/>
    <property type="evidence" value="ECO:0007669"/>
    <property type="project" value="InterPro"/>
</dbReference>
<dbReference type="SUPFAM" id="SSF53955">
    <property type="entry name" value="Lysozyme-like"/>
    <property type="match status" value="1"/>
</dbReference>
<dbReference type="PANTHER" id="PTHR37423">
    <property type="entry name" value="SOLUBLE LYTIC MUREIN TRANSGLYCOSYLASE-RELATED"/>
    <property type="match status" value="1"/>
</dbReference>
<dbReference type="InterPro" id="IPR023346">
    <property type="entry name" value="Lysozyme-like_dom_sf"/>
</dbReference>
<evidence type="ECO:0000313" key="4">
    <source>
        <dbReference type="EMBL" id="EYC50312.1"/>
    </source>
</evidence>
<feature type="domain" description="Transglycosylase SLT" evidence="3">
    <location>
        <begin position="500"/>
        <end position="607"/>
    </location>
</feature>
<dbReference type="AlphaFoldDB" id="A0A016XFF8"/>
<keyword evidence="2" id="KW-0732">Signal</keyword>
<proteinExistence type="inferred from homology"/>
<protein>
    <submittedName>
        <fullName evidence="4">Lytic transglycosylase</fullName>
    </submittedName>
</protein>
<dbReference type="STRING" id="1458275.AZ34_03965"/>
<dbReference type="PROSITE" id="PS00922">
    <property type="entry name" value="TRANSGLYCOSYLASE"/>
    <property type="match status" value="1"/>
</dbReference>
<evidence type="ECO:0000256" key="1">
    <source>
        <dbReference type="ARBA" id="ARBA00007734"/>
    </source>
</evidence>
<evidence type="ECO:0000256" key="2">
    <source>
        <dbReference type="ARBA" id="ARBA00022729"/>
    </source>
</evidence>
<gene>
    <name evidence="4" type="ORF">AZ34_03965</name>
</gene>
<dbReference type="GO" id="GO:0004553">
    <property type="term" value="F:hydrolase activity, hydrolyzing O-glycosyl compounds"/>
    <property type="evidence" value="ECO:0007669"/>
    <property type="project" value="InterPro"/>
</dbReference>
<dbReference type="Gene3D" id="1.10.530.10">
    <property type="match status" value="1"/>
</dbReference>
<evidence type="ECO:0000313" key="5">
    <source>
        <dbReference type="Proteomes" id="UP000023268"/>
    </source>
</evidence>